<sequence length="147" mass="16528">MGQLLAFFRKPTLDAVRVRRVWVERINSHEKYIQEVLIRICARNEAIKATMLATCQQHAVSESEQNFFLSTLADRIVNFFHHLISPMSSANSAPAIGSSESRRRAQPVRRLLPPPKAPDAVHPFAVPETPVNEKMFDFPSSGDNSTS</sequence>
<accession>A0A8S1HWX2</accession>
<evidence type="ECO:0000313" key="3">
    <source>
        <dbReference type="Proteomes" id="UP000835052"/>
    </source>
</evidence>
<comment type="caution">
    <text evidence="2">The sequence shown here is derived from an EMBL/GenBank/DDBJ whole genome shotgun (WGS) entry which is preliminary data.</text>
</comment>
<name>A0A8S1HWX2_9PELO</name>
<keyword evidence="3" id="KW-1185">Reference proteome</keyword>
<evidence type="ECO:0000256" key="1">
    <source>
        <dbReference type="SAM" id="MobiDB-lite"/>
    </source>
</evidence>
<feature type="region of interest" description="Disordered" evidence="1">
    <location>
        <begin position="88"/>
        <end position="147"/>
    </location>
</feature>
<dbReference type="EMBL" id="CAJGYM010000158">
    <property type="protein sequence ID" value="CAD6199163.1"/>
    <property type="molecule type" value="Genomic_DNA"/>
</dbReference>
<gene>
    <name evidence="2" type="ORF">CAUJ_LOCUS15067</name>
</gene>
<reference evidence="2" key="1">
    <citation type="submission" date="2020-10" db="EMBL/GenBank/DDBJ databases">
        <authorList>
            <person name="Kikuchi T."/>
        </authorList>
    </citation>
    <scope>NUCLEOTIDE SEQUENCE</scope>
    <source>
        <strain evidence="2">NKZ352</strain>
    </source>
</reference>
<organism evidence="2 3">
    <name type="scientific">Caenorhabditis auriculariae</name>
    <dbReference type="NCBI Taxonomy" id="2777116"/>
    <lineage>
        <taxon>Eukaryota</taxon>
        <taxon>Metazoa</taxon>
        <taxon>Ecdysozoa</taxon>
        <taxon>Nematoda</taxon>
        <taxon>Chromadorea</taxon>
        <taxon>Rhabditida</taxon>
        <taxon>Rhabditina</taxon>
        <taxon>Rhabditomorpha</taxon>
        <taxon>Rhabditoidea</taxon>
        <taxon>Rhabditidae</taxon>
        <taxon>Peloderinae</taxon>
        <taxon>Caenorhabditis</taxon>
    </lineage>
</organism>
<dbReference type="Proteomes" id="UP000835052">
    <property type="component" value="Unassembled WGS sequence"/>
</dbReference>
<evidence type="ECO:0000313" key="2">
    <source>
        <dbReference type="EMBL" id="CAD6199163.1"/>
    </source>
</evidence>
<proteinExistence type="predicted"/>
<dbReference type="AlphaFoldDB" id="A0A8S1HWX2"/>
<protein>
    <submittedName>
        <fullName evidence="2">Uncharacterized protein</fullName>
    </submittedName>
</protein>